<evidence type="ECO:0000313" key="2">
    <source>
        <dbReference type="Ensembl" id="ENSZALP00000004563.1"/>
    </source>
</evidence>
<feature type="region of interest" description="Disordered" evidence="1">
    <location>
        <begin position="66"/>
        <end position="87"/>
    </location>
</feature>
<name>A0A8D2MB21_ZONAL</name>
<reference evidence="2" key="1">
    <citation type="submission" date="2025-08" db="UniProtKB">
        <authorList>
            <consortium name="Ensembl"/>
        </authorList>
    </citation>
    <scope>IDENTIFICATION</scope>
</reference>
<proteinExistence type="predicted"/>
<organism evidence="2 3">
    <name type="scientific">Zonotrichia albicollis</name>
    <name type="common">White-throated sparrow</name>
    <name type="synonym">Fringilla albicollis</name>
    <dbReference type="NCBI Taxonomy" id="44394"/>
    <lineage>
        <taxon>Eukaryota</taxon>
        <taxon>Metazoa</taxon>
        <taxon>Chordata</taxon>
        <taxon>Craniata</taxon>
        <taxon>Vertebrata</taxon>
        <taxon>Euteleostomi</taxon>
        <taxon>Archelosauria</taxon>
        <taxon>Archosauria</taxon>
        <taxon>Dinosauria</taxon>
        <taxon>Saurischia</taxon>
        <taxon>Theropoda</taxon>
        <taxon>Coelurosauria</taxon>
        <taxon>Aves</taxon>
        <taxon>Neognathae</taxon>
        <taxon>Neoaves</taxon>
        <taxon>Telluraves</taxon>
        <taxon>Australaves</taxon>
        <taxon>Passeriformes</taxon>
        <taxon>Passerellidae</taxon>
        <taxon>Zonotrichia</taxon>
    </lineage>
</organism>
<evidence type="ECO:0000313" key="3">
    <source>
        <dbReference type="Proteomes" id="UP000694413"/>
    </source>
</evidence>
<dbReference type="Ensembl" id="ENSZALT00000006872.1">
    <property type="protein sequence ID" value="ENSZALP00000004563.1"/>
    <property type="gene ID" value="ENSZALG00000004270.1"/>
</dbReference>
<feature type="region of interest" description="Disordered" evidence="1">
    <location>
        <begin position="1"/>
        <end position="28"/>
    </location>
</feature>
<reference evidence="2" key="2">
    <citation type="submission" date="2025-09" db="UniProtKB">
        <authorList>
            <consortium name="Ensembl"/>
        </authorList>
    </citation>
    <scope>IDENTIFICATION</scope>
</reference>
<evidence type="ECO:0000256" key="1">
    <source>
        <dbReference type="SAM" id="MobiDB-lite"/>
    </source>
</evidence>
<feature type="compositionally biased region" description="Basic and acidic residues" evidence="1">
    <location>
        <begin position="1"/>
        <end position="12"/>
    </location>
</feature>
<protein>
    <submittedName>
        <fullName evidence="2">Uncharacterized protein</fullName>
    </submittedName>
</protein>
<dbReference type="Proteomes" id="UP000694413">
    <property type="component" value="Unassembled WGS sequence"/>
</dbReference>
<accession>A0A8D2MB21</accession>
<keyword evidence="3" id="KW-1185">Reference proteome</keyword>
<sequence length="87" mass="9547">EGRDCGEGREPGGSDPRGNKIQNTTEQIPRNLPRYSFIIPSLTWEAPEGVRLHGQCRQQLDLVGCGSFHPEAPQVDPLQRAGGQQNP</sequence>
<dbReference type="AlphaFoldDB" id="A0A8D2MB21"/>